<feature type="transmembrane region" description="Helical" evidence="5">
    <location>
        <begin position="192"/>
        <end position="211"/>
    </location>
</feature>
<dbReference type="AlphaFoldDB" id="A0AAV2H817"/>
<feature type="non-terminal residue" evidence="7">
    <location>
        <position position="1"/>
    </location>
</feature>
<dbReference type="GO" id="GO:0016020">
    <property type="term" value="C:membrane"/>
    <property type="evidence" value="ECO:0007669"/>
    <property type="project" value="UniProtKB-SubCell"/>
</dbReference>
<feature type="transmembrane region" description="Helical" evidence="5">
    <location>
        <begin position="282"/>
        <end position="302"/>
    </location>
</feature>
<dbReference type="InterPro" id="IPR000276">
    <property type="entry name" value="GPCR_Rhodpsn"/>
</dbReference>
<keyword evidence="2 5" id="KW-0812">Transmembrane</keyword>
<dbReference type="InterPro" id="IPR052954">
    <property type="entry name" value="GPCR-Ligand_Int"/>
</dbReference>
<name>A0AAV2H817_LYMST</name>
<dbReference type="InterPro" id="IPR017452">
    <property type="entry name" value="GPCR_Rhodpsn_7TM"/>
</dbReference>
<organism evidence="7 8">
    <name type="scientific">Lymnaea stagnalis</name>
    <name type="common">Great pond snail</name>
    <name type="synonym">Helix stagnalis</name>
    <dbReference type="NCBI Taxonomy" id="6523"/>
    <lineage>
        <taxon>Eukaryota</taxon>
        <taxon>Metazoa</taxon>
        <taxon>Spiralia</taxon>
        <taxon>Lophotrochozoa</taxon>
        <taxon>Mollusca</taxon>
        <taxon>Gastropoda</taxon>
        <taxon>Heterobranchia</taxon>
        <taxon>Euthyneura</taxon>
        <taxon>Panpulmonata</taxon>
        <taxon>Hygrophila</taxon>
        <taxon>Lymnaeoidea</taxon>
        <taxon>Lymnaeidae</taxon>
        <taxon>Lymnaea</taxon>
    </lineage>
</organism>
<dbReference type="PANTHER" id="PTHR46641:SF2">
    <property type="entry name" value="FMRFAMIDE RECEPTOR"/>
    <property type="match status" value="1"/>
</dbReference>
<reference evidence="7 8" key="1">
    <citation type="submission" date="2024-04" db="EMBL/GenBank/DDBJ databases">
        <authorList>
            <consortium name="Genoscope - CEA"/>
            <person name="William W."/>
        </authorList>
    </citation>
    <scope>NUCLEOTIDE SEQUENCE [LARGE SCALE GENOMIC DNA]</scope>
</reference>
<feature type="transmembrane region" description="Helical" evidence="5">
    <location>
        <begin position="87"/>
        <end position="112"/>
    </location>
</feature>
<feature type="transmembrane region" description="Helical" evidence="5">
    <location>
        <begin position="133"/>
        <end position="159"/>
    </location>
</feature>
<evidence type="ECO:0000313" key="8">
    <source>
        <dbReference type="Proteomes" id="UP001497497"/>
    </source>
</evidence>
<dbReference type="SUPFAM" id="SSF81321">
    <property type="entry name" value="Family A G protein-coupled receptor-like"/>
    <property type="match status" value="1"/>
</dbReference>
<dbReference type="PRINTS" id="PR00237">
    <property type="entry name" value="GPCRRHODOPSN"/>
</dbReference>
<comment type="caution">
    <text evidence="7">The sequence shown here is derived from an EMBL/GenBank/DDBJ whole genome shotgun (WGS) entry which is preliminary data.</text>
</comment>
<evidence type="ECO:0000313" key="7">
    <source>
        <dbReference type="EMBL" id="CAL1529853.1"/>
    </source>
</evidence>
<evidence type="ECO:0000256" key="2">
    <source>
        <dbReference type="ARBA" id="ARBA00022692"/>
    </source>
</evidence>
<dbReference type="PROSITE" id="PS50262">
    <property type="entry name" value="G_PROTEIN_RECEP_F1_2"/>
    <property type="match status" value="1"/>
</dbReference>
<feature type="transmembrane region" description="Helical" evidence="5">
    <location>
        <begin position="12"/>
        <end position="36"/>
    </location>
</feature>
<comment type="subcellular location">
    <subcellularLocation>
        <location evidence="1">Membrane</location>
    </subcellularLocation>
</comment>
<feature type="transmembrane region" description="Helical" evidence="5">
    <location>
        <begin position="48"/>
        <end position="67"/>
    </location>
</feature>
<evidence type="ECO:0000256" key="1">
    <source>
        <dbReference type="ARBA" id="ARBA00004370"/>
    </source>
</evidence>
<feature type="domain" description="G-protein coupled receptors family 1 profile" evidence="6">
    <location>
        <begin position="29"/>
        <end position="301"/>
    </location>
</feature>
<evidence type="ECO:0000256" key="5">
    <source>
        <dbReference type="SAM" id="Phobius"/>
    </source>
</evidence>
<dbReference type="EMBL" id="CAXITT010000057">
    <property type="protein sequence ID" value="CAL1529853.1"/>
    <property type="molecule type" value="Genomic_DNA"/>
</dbReference>
<sequence>LLSERGKDVFILINHVTLSSLFCLFGIAGNFINIRVFLKQGLKRSTNLSFFTMAVTDTLEIVFQIWHNVCLNPYLLHVDSSVDFYEIQYLTAGTPSVLLVRITGWITVYVTAERCLSIAAPLKIKQIVTPRRTAAILVFIYVMNYAGLIPIYFAAYFSWKLSPARNRTKLGMSFRDDVDQILSSTSSFHSGMTVTAFVLVIIFTSILVFFLKQKSKWRRASTAQAGQTGTVSSRERKTVFTVIVVAAVLIVCYTPGISFDFVTSINQDFSLTGKHANVFQAAWSFAFLLHSVNSSINVLLYYKTSTRYRQTVRGMFPRCFKNRGPSAKTNTANTTR</sequence>
<feature type="transmembrane region" description="Helical" evidence="5">
    <location>
        <begin position="239"/>
        <end position="262"/>
    </location>
</feature>
<keyword evidence="4 5" id="KW-0472">Membrane</keyword>
<dbReference type="GO" id="GO:0004930">
    <property type="term" value="F:G protein-coupled receptor activity"/>
    <property type="evidence" value="ECO:0007669"/>
    <property type="project" value="InterPro"/>
</dbReference>
<protein>
    <recommendedName>
        <fullName evidence="6">G-protein coupled receptors family 1 profile domain-containing protein</fullName>
    </recommendedName>
</protein>
<gene>
    <name evidence="7" type="ORF">GSLYS_00003986001</name>
</gene>
<dbReference type="Gene3D" id="1.20.1070.10">
    <property type="entry name" value="Rhodopsin 7-helix transmembrane proteins"/>
    <property type="match status" value="1"/>
</dbReference>
<evidence type="ECO:0000259" key="6">
    <source>
        <dbReference type="PROSITE" id="PS50262"/>
    </source>
</evidence>
<dbReference type="Proteomes" id="UP001497497">
    <property type="component" value="Unassembled WGS sequence"/>
</dbReference>
<evidence type="ECO:0000256" key="4">
    <source>
        <dbReference type="ARBA" id="ARBA00023136"/>
    </source>
</evidence>
<evidence type="ECO:0000256" key="3">
    <source>
        <dbReference type="ARBA" id="ARBA00022989"/>
    </source>
</evidence>
<dbReference type="PANTHER" id="PTHR46641">
    <property type="entry name" value="FMRFAMIDE RECEPTOR-RELATED"/>
    <property type="match status" value="1"/>
</dbReference>
<proteinExistence type="predicted"/>
<keyword evidence="3 5" id="KW-1133">Transmembrane helix</keyword>
<accession>A0AAV2H817</accession>
<keyword evidence="8" id="KW-1185">Reference proteome</keyword>
<dbReference type="Pfam" id="PF00001">
    <property type="entry name" value="7tm_1"/>
    <property type="match status" value="1"/>
</dbReference>